<gene>
    <name evidence="3" type="ORF">BECKSD772D_GA0070982_10423</name>
    <name evidence="1" type="ORF">BECKSD772E_GA0070983_10283</name>
    <name evidence="2" type="ORF">BECKSD772F_GA0070984_11932</name>
</gene>
<sequence>MDQVLEKSVIKENLSLFQSLKSPPQEPFSFAWFVYSLLESALLNVAIVDQAGGGRGG</sequence>
<name>A0A450YT59_9GAMM</name>
<protein>
    <submittedName>
        <fullName evidence="2">Uncharacterized protein</fullName>
    </submittedName>
</protein>
<dbReference type="EMBL" id="CAADFU010000028">
    <property type="protein sequence ID" value="VFK43673.1"/>
    <property type="molecule type" value="Genomic_DNA"/>
</dbReference>
<reference evidence="2" key="1">
    <citation type="submission" date="2019-02" db="EMBL/GenBank/DDBJ databases">
        <authorList>
            <person name="Gruber-Vodicka R. H."/>
            <person name="Seah K. B. B."/>
        </authorList>
    </citation>
    <scope>NUCLEOTIDE SEQUENCE</scope>
    <source>
        <strain evidence="3">BECK_S127</strain>
        <strain evidence="1">BECK_S1320</strain>
        <strain evidence="2">BECK_S1321</strain>
    </source>
</reference>
<accession>A0A450YT59</accession>
<dbReference type="EMBL" id="CAADFR010000193">
    <property type="protein sequence ID" value="VFK44716.1"/>
    <property type="molecule type" value="Genomic_DNA"/>
</dbReference>
<dbReference type="EMBL" id="CAADHB010000042">
    <property type="protein sequence ID" value="VFK79251.1"/>
    <property type="molecule type" value="Genomic_DNA"/>
</dbReference>
<evidence type="ECO:0000313" key="2">
    <source>
        <dbReference type="EMBL" id="VFK44716.1"/>
    </source>
</evidence>
<evidence type="ECO:0000313" key="3">
    <source>
        <dbReference type="EMBL" id="VFK79251.1"/>
    </source>
</evidence>
<proteinExistence type="predicted"/>
<dbReference type="AlphaFoldDB" id="A0A450YT59"/>
<evidence type="ECO:0000313" key="1">
    <source>
        <dbReference type="EMBL" id="VFK43673.1"/>
    </source>
</evidence>
<organism evidence="2">
    <name type="scientific">Candidatus Kentrum sp. SD</name>
    <dbReference type="NCBI Taxonomy" id="2126332"/>
    <lineage>
        <taxon>Bacteria</taxon>
        <taxon>Pseudomonadati</taxon>
        <taxon>Pseudomonadota</taxon>
        <taxon>Gammaproteobacteria</taxon>
        <taxon>Candidatus Kentrum</taxon>
    </lineage>
</organism>